<protein>
    <submittedName>
        <fullName evidence="2">Acidic repeat-containing protein</fullName>
    </submittedName>
</protein>
<proteinExistence type="predicted"/>
<comment type="caution">
    <text evidence="2">The sequence shown here is derived from an EMBL/GenBank/DDBJ whole genome shotgun (WGS) entry which is preliminary data.</text>
</comment>
<feature type="domain" description="SprT-like" evidence="1">
    <location>
        <begin position="7"/>
        <end position="150"/>
    </location>
</feature>
<dbReference type="Pfam" id="PF10263">
    <property type="entry name" value="SprT-like"/>
    <property type="match status" value="1"/>
</dbReference>
<gene>
    <name evidence="2" type="primary">ACRC</name>
    <name evidence="2" type="ORF">T4C_10685</name>
</gene>
<dbReference type="Proteomes" id="UP000054826">
    <property type="component" value="Unassembled WGS sequence"/>
</dbReference>
<dbReference type="PANTHER" id="PTHR23099:SF0">
    <property type="entry name" value="GERM CELL NUCLEAR ACIDIC PROTEIN"/>
    <property type="match status" value="1"/>
</dbReference>
<evidence type="ECO:0000313" key="2">
    <source>
        <dbReference type="EMBL" id="KRZ44030.1"/>
    </source>
</evidence>
<dbReference type="EMBL" id="JYDV01000007">
    <property type="protein sequence ID" value="KRZ44030.1"/>
    <property type="molecule type" value="Genomic_DNA"/>
</dbReference>
<evidence type="ECO:0000313" key="3">
    <source>
        <dbReference type="Proteomes" id="UP000054826"/>
    </source>
</evidence>
<organism evidence="2 3">
    <name type="scientific">Trichinella pseudospiralis</name>
    <name type="common">Parasitic roundworm</name>
    <dbReference type="NCBI Taxonomy" id="6337"/>
    <lineage>
        <taxon>Eukaryota</taxon>
        <taxon>Metazoa</taxon>
        <taxon>Ecdysozoa</taxon>
        <taxon>Nematoda</taxon>
        <taxon>Enoplea</taxon>
        <taxon>Dorylaimia</taxon>
        <taxon>Trichinellida</taxon>
        <taxon>Trichinellidae</taxon>
        <taxon>Trichinella</taxon>
    </lineage>
</organism>
<dbReference type="AlphaFoldDB" id="A0A0V1K9Z7"/>
<reference evidence="2 3" key="1">
    <citation type="submission" date="2015-01" db="EMBL/GenBank/DDBJ databases">
        <title>Evolution of Trichinella species and genotypes.</title>
        <authorList>
            <person name="Korhonen P.K."/>
            <person name="Edoardo P."/>
            <person name="Giuseppe L.R."/>
            <person name="Gasser R.B."/>
        </authorList>
    </citation>
    <scope>NUCLEOTIDE SEQUENCE [LARGE SCALE GENOMIC DNA]</scope>
    <source>
        <strain evidence="2">ISS176</strain>
    </source>
</reference>
<accession>A0A0V1K9Z7</accession>
<dbReference type="InterPro" id="IPR006640">
    <property type="entry name" value="SprT-like_domain"/>
</dbReference>
<sequence length="180" mass="21126">MVMNVIRDLYPELSSEELSKISLHFKRININEKDDFEVDTKENGILHVKNVESISNERIRDTLLHEMCHAAVWIIDQKIEKHGPFWKRWCAIAESVLPNMPVVKTCHEYVITTKYVYRCPSCLREVRRQTKSLNIARKVCKFCRKHFICFKLNSKTGKYVPCNNGIDILDYLEVGDGHEQ</sequence>
<name>A0A0V1K9Z7_TRIPS</name>
<dbReference type="PANTHER" id="PTHR23099">
    <property type="entry name" value="TRANSCRIPTIONAL REGULATOR"/>
    <property type="match status" value="1"/>
</dbReference>
<evidence type="ECO:0000259" key="1">
    <source>
        <dbReference type="SMART" id="SM00731"/>
    </source>
</evidence>
<dbReference type="SMART" id="SM00731">
    <property type="entry name" value="SprT"/>
    <property type="match status" value="1"/>
</dbReference>
<dbReference type="GO" id="GO:0006974">
    <property type="term" value="P:DNA damage response"/>
    <property type="evidence" value="ECO:0007669"/>
    <property type="project" value="UniProtKB-ARBA"/>
</dbReference>
<dbReference type="GO" id="GO:0005634">
    <property type="term" value="C:nucleus"/>
    <property type="evidence" value="ECO:0007669"/>
    <property type="project" value="TreeGrafter"/>
</dbReference>